<dbReference type="CDD" id="cd08417">
    <property type="entry name" value="PBP2_Nitroaromatics_like"/>
    <property type="match status" value="1"/>
</dbReference>
<keyword evidence="4" id="KW-0804">Transcription</keyword>
<dbReference type="PRINTS" id="PR00039">
    <property type="entry name" value="HTHLYSR"/>
</dbReference>
<protein>
    <submittedName>
        <fullName evidence="6">LysR family transcriptional regulator</fullName>
    </submittedName>
</protein>
<name>A0ABV7P2H0_9PSEU</name>
<comment type="caution">
    <text evidence="6">The sequence shown here is derived from an EMBL/GenBank/DDBJ whole genome shotgun (WGS) entry which is preliminary data.</text>
</comment>
<dbReference type="SUPFAM" id="SSF53850">
    <property type="entry name" value="Periplasmic binding protein-like II"/>
    <property type="match status" value="1"/>
</dbReference>
<dbReference type="Pfam" id="PF00126">
    <property type="entry name" value="HTH_1"/>
    <property type="match status" value="1"/>
</dbReference>
<reference evidence="7" key="1">
    <citation type="journal article" date="2019" name="Int. J. Syst. Evol. Microbiol.">
        <title>The Global Catalogue of Microorganisms (GCM) 10K type strain sequencing project: providing services to taxonomists for standard genome sequencing and annotation.</title>
        <authorList>
            <consortium name="The Broad Institute Genomics Platform"/>
            <consortium name="The Broad Institute Genome Sequencing Center for Infectious Disease"/>
            <person name="Wu L."/>
            <person name="Ma J."/>
        </authorList>
    </citation>
    <scope>NUCLEOTIDE SEQUENCE [LARGE SCALE GENOMIC DNA]</scope>
    <source>
        <strain evidence="7">CGMCC 4.7676</strain>
    </source>
</reference>
<sequence>MHLDLNLLVTLDALLDECSVTGAADRLYLTQPAMSRALARIRQATGDQILVRSGRTMLPTPYAEQIRDEVHQLVTRAQAVLTPAADVDPATLERTFTVQCNDVVIDALVAHLAADLTRMAPGVCLRVVSDTDGPAADDLRRGRADLHITNQVPTHTEARSTTVLTDELAVIGRRDLPRPPSTWEALAALRHVVISRQGGRQNRVDDLLKARGLRRKAAFTVPTLPLALRIVDTHNLVTVAPRLLTRHALPPSLRAYPMPGVTPPIPAVLAWHARHDRDAAHRWLRTLIVDALGKITEMSFVDDQRE</sequence>
<evidence type="ECO:0000259" key="5">
    <source>
        <dbReference type="PROSITE" id="PS50931"/>
    </source>
</evidence>
<dbReference type="Pfam" id="PF03466">
    <property type="entry name" value="LysR_substrate"/>
    <property type="match status" value="1"/>
</dbReference>
<gene>
    <name evidence="6" type="ORF">ACFOSH_23445</name>
</gene>
<dbReference type="InterPro" id="IPR000847">
    <property type="entry name" value="LysR_HTH_N"/>
</dbReference>
<dbReference type="PANTHER" id="PTHR30118">
    <property type="entry name" value="HTH-TYPE TRANSCRIPTIONAL REGULATOR LEUO-RELATED"/>
    <property type="match status" value="1"/>
</dbReference>
<evidence type="ECO:0000256" key="1">
    <source>
        <dbReference type="ARBA" id="ARBA00009437"/>
    </source>
</evidence>
<evidence type="ECO:0000256" key="2">
    <source>
        <dbReference type="ARBA" id="ARBA00023015"/>
    </source>
</evidence>
<evidence type="ECO:0000313" key="7">
    <source>
        <dbReference type="Proteomes" id="UP001595645"/>
    </source>
</evidence>
<dbReference type="InterPro" id="IPR005119">
    <property type="entry name" value="LysR_subst-bd"/>
</dbReference>
<dbReference type="SUPFAM" id="SSF46785">
    <property type="entry name" value="Winged helix' DNA-binding domain"/>
    <property type="match status" value="1"/>
</dbReference>
<keyword evidence="7" id="KW-1185">Reference proteome</keyword>
<dbReference type="RefSeq" id="WP_378241180.1">
    <property type="nucleotide sequence ID" value="NZ_JBHRWK010000036.1"/>
</dbReference>
<dbReference type="PROSITE" id="PS50931">
    <property type="entry name" value="HTH_LYSR"/>
    <property type="match status" value="1"/>
</dbReference>
<dbReference type="EMBL" id="JBHRWK010000036">
    <property type="protein sequence ID" value="MFC3452403.1"/>
    <property type="molecule type" value="Genomic_DNA"/>
</dbReference>
<evidence type="ECO:0000313" key="6">
    <source>
        <dbReference type="EMBL" id="MFC3452403.1"/>
    </source>
</evidence>
<keyword evidence="3" id="KW-0238">DNA-binding</keyword>
<dbReference type="Proteomes" id="UP001595645">
    <property type="component" value="Unassembled WGS sequence"/>
</dbReference>
<dbReference type="Gene3D" id="3.40.190.10">
    <property type="entry name" value="Periplasmic binding protein-like II"/>
    <property type="match status" value="2"/>
</dbReference>
<proteinExistence type="inferred from homology"/>
<evidence type="ECO:0000256" key="4">
    <source>
        <dbReference type="ARBA" id="ARBA00023163"/>
    </source>
</evidence>
<dbReference type="InterPro" id="IPR050389">
    <property type="entry name" value="LysR-type_TF"/>
</dbReference>
<accession>A0ABV7P2H0</accession>
<dbReference type="Gene3D" id="1.10.10.10">
    <property type="entry name" value="Winged helix-like DNA-binding domain superfamily/Winged helix DNA-binding domain"/>
    <property type="match status" value="1"/>
</dbReference>
<dbReference type="InterPro" id="IPR036388">
    <property type="entry name" value="WH-like_DNA-bd_sf"/>
</dbReference>
<evidence type="ECO:0000256" key="3">
    <source>
        <dbReference type="ARBA" id="ARBA00023125"/>
    </source>
</evidence>
<dbReference type="InterPro" id="IPR037402">
    <property type="entry name" value="YidZ_PBP2"/>
</dbReference>
<dbReference type="InterPro" id="IPR036390">
    <property type="entry name" value="WH_DNA-bd_sf"/>
</dbReference>
<dbReference type="PANTHER" id="PTHR30118:SF15">
    <property type="entry name" value="TRANSCRIPTIONAL REGULATORY PROTEIN"/>
    <property type="match status" value="1"/>
</dbReference>
<organism evidence="6 7">
    <name type="scientific">Amycolatopsis speibonae</name>
    <dbReference type="NCBI Taxonomy" id="1450224"/>
    <lineage>
        <taxon>Bacteria</taxon>
        <taxon>Bacillati</taxon>
        <taxon>Actinomycetota</taxon>
        <taxon>Actinomycetes</taxon>
        <taxon>Pseudonocardiales</taxon>
        <taxon>Pseudonocardiaceae</taxon>
        <taxon>Amycolatopsis</taxon>
    </lineage>
</organism>
<comment type="similarity">
    <text evidence="1">Belongs to the LysR transcriptional regulatory family.</text>
</comment>
<feature type="domain" description="HTH lysR-type" evidence="5">
    <location>
        <begin position="3"/>
        <end position="60"/>
    </location>
</feature>
<keyword evidence="2" id="KW-0805">Transcription regulation</keyword>